<gene>
    <name evidence="2" type="ORF">AKO1_003805</name>
</gene>
<feature type="compositionally biased region" description="Acidic residues" evidence="1">
    <location>
        <begin position="127"/>
        <end position="138"/>
    </location>
</feature>
<feature type="compositionally biased region" description="Low complexity" evidence="1">
    <location>
        <begin position="326"/>
        <end position="337"/>
    </location>
</feature>
<comment type="caution">
    <text evidence="2">The sequence shown here is derived from an EMBL/GenBank/DDBJ whole genome shotgun (WGS) entry which is preliminary data.</text>
</comment>
<evidence type="ECO:0000256" key="1">
    <source>
        <dbReference type="SAM" id="MobiDB-lite"/>
    </source>
</evidence>
<organism evidence="2 3">
    <name type="scientific">Acrasis kona</name>
    <dbReference type="NCBI Taxonomy" id="1008807"/>
    <lineage>
        <taxon>Eukaryota</taxon>
        <taxon>Discoba</taxon>
        <taxon>Heterolobosea</taxon>
        <taxon>Tetramitia</taxon>
        <taxon>Eutetramitia</taxon>
        <taxon>Acrasidae</taxon>
        <taxon>Acrasis</taxon>
    </lineage>
</organism>
<accession>A0AAW2Z717</accession>
<sequence length="448" mass="51595">MGSRVFRGESNNDIALFTDSSGKEFVKEKLRKLYGEQLTSQNLEEFAQVLSNKELLKKVYLHTNFTEAKQLQKKITELALQTKREDKNNKMFTSHASTSASTPTNIPFDKFEEALGTSPNDAKVLPDETESSDVDEVEQDETIISAVDPFLDMANKIRVKLIVSETSKNNFERTIKRVISPFVNMDFHKAPFGFFHIALAVGCWKIEWNSSELCIPRTVTGQASIVCADVEAIADLDKLDLVRDKLADVIVKWNTTMHYKQRGGNPEMDHNGNCQQFIDEIMQCLDLSSCYTQFPAPLVNYIKRLRQDGRGEMDFELDADFKSKFFPPSRPRSSASSHNDTLNLEDQTPQVEEYADVFDLYKSKSKITFKTHEQLDRFVCYLQSIEPQFKYLYKHEYYLLKSFDRAYWMRYIKDSSNSTYEPHMQDDVEICPFSDPQGSSILPFSINK</sequence>
<dbReference type="AlphaFoldDB" id="A0AAW2Z717"/>
<evidence type="ECO:0008006" key="4">
    <source>
        <dbReference type="Google" id="ProtNLM"/>
    </source>
</evidence>
<feature type="region of interest" description="Disordered" evidence="1">
    <location>
        <begin position="326"/>
        <end position="346"/>
    </location>
</feature>
<keyword evidence="3" id="KW-1185">Reference proteome</keyword>
<name>A0AAW2Z717_9EUKA</name>
<evidence type="ECO:0000313" key="3">
    <source>
        <dbReference type="Proteomes" id="UP001431209"/>
    </source>
</evidence>
<evidence type="ECO:0000313" key="2">
    <source>
        <dbReference type="EMBL" id="KAL0485007.1"/>
    </source>
</evidence>
<reference evidence="2 3" key="1">
    <citation type="submission" date="2024-03" db="EMBL/GenBank/DDBJ databases">
        <title>The Acrasis kona genome and developmental transcriptomes reveal deep origins of eukaryotic multicellular pathways.</title>
        <authorList>
            <person name="Sheikh S."/>
            <person name="Fu C.-J."/>
            <person name="Brown M.W."/>
            <person name="Baldauf S.L."/>
        </authorList>
    </citation>
    <scope>NUCLEOTIDE SEQUENCE [LARGE SCALE GENOMIC DNA]</scope>
    <source>
        <strain evidence="2 3">ATCC MYA-3509</strain>
    </source>
</reference>
<feature type="region of interest" description="Disordered" evidence="1">
    <location>
        <begin position="119"/>
        <end position="138"/>
    </location>
</feature>
<proteinExistence type="predicted"/>
<dbReference type="EMBL" id="JAOPGA020001097">
    <property type="protein sequence ID" value="KAL0485007.1"/>
    <property type="molecule type" value="Genomic_DNA"/>
</dbReference>
<dbReference type="Proteomes" id="UP001431209">
    <property type="component" value="Unassembled WGS sequence"/>
</dbReference>
<protein>
    <recommendedName>
        <fullName evidence="4">Ubiquitin-like protease family profile domain-containing protein</fullName>
    </recommendedName>
</protein>